<organism evidence="3 4">
    <name type="scientific">Plasticicumulans acidivorans</name>
    <dbReference type="NCBI Taxonomy" id="886464"/>
    <lineage>
        <taxon>Bacteria</taxon>
        <taxon>Pseudomonadati</taxon>
        <taxon>Pseudomonadota</taxon>
        <taxon>Gammaproteobacteria</taxon>
        <taxon>Candidatus Competibacteraceae</taxon>
        <taxon>Plasticicumulans</taxon>
    </lineage>
</organism>
<proteinExistence type="predicted"/>
<accession>A0A317N029</accession>
<feature type="domain" description="Filamentous haemagglutinin FhaB/tRNA nuclease CdiA-like TPS" evidence="2">
    <location>
        <begin position="52"/>
        <end position="166"/>
    </location>
</feature>
<feature type="non-terminal residue" evidence="3">
    <location>
        <position position="1042"/>
    </location>
</feature>
<evidence type="ECO:0000259" key="2">
    <source>
        <dbReference type="SMART" id="SM00912"/>
    </source>
</evidence>
<dbReference type="InterPro" id="IPR012334">
    <property type="entry name" value="Pectin_lyas_fold"/>
</dbReference>
<dbReference type="NCBIfam" id="TIGR01901">
    <property type="entry name" value="adhes_NPXG"/>
    <property type="match status" value="1"/>
</dbReference>
<dbReference type="AlphaFoldDB" id="A0A317N029"/>
<dbReference type="Gene3D" id="2.160.20.10">
    <property type="entry name" value="Single-stranded right-handed beta-helix, Pectin lyase-like"/>
    <property type="match status" value="3"/>
</dbReference>
<dbReference type="EMBL" id="QGTJ01000002">
    <property type="protein sequence ID" value="PWV64922.1"/>
    <property type="molecule type" value="Genomic_DNA"/>
</dbReference>
<sequence>MHGRAQQTGDTRGAVRHRPSDGTVLNERSPRAWCWVLLLLPLPALADVVRDGSIGPSGGAMAPSGGVYDINAGLGAQRGGNLFHSFSRFNLLSGERAQFSGPDSVRNVIARVTGGSASSIDGTLASSIPGAALYFLNPAGVIFGPNAALDVQGSFHASSAHTLRFADGSVLDAGSDTAPVLSSAEPAAFGFLAGRATHAVVLNGSRLEVGSGATLSVVGADEAGGGAGVVLNAAHLLADDGRVQLGSLDGVGEFTFSTTAPALSGAGGGISLLGAASVNAGGPEGAAYLRGGEIRIDEGSHVGNRGDGPGPSYTGGLVDIAGTRVSVAGGAYLDAGRVAGDAGTIRVRASESFTLSDSYSGLFAESFGFTDTDGTFVLHGNGGTIDVTAPSIRLGDDTYVDARSLLSYSALFDDWVCSPVSCPPALSPSAARSRIASGHGLLIDGRGGNVRFDAGDGEIVTSGSRSVITTNAGGSVEMHAGQVSIGSLIDATATNDTRGAGHIAVDAGSITLDQGYLLASGSSSPSSTSGDIRLHASGDLQLNNYSLVQSLSTGTTAGGTIDIAAGRLALNGSSSLSTTKLGGGDGGGGIVIRADSVDIGEHSSILANTYGSYGGEGETDVDIEARQISVHDGGRIESSSYATSGSSTTRTRIVASESLSIDSGGIFSQAYATGDGGRIDITAPQLSLSGGAQISASTRAAGAAGSIDVQSERITLDGEGTAIATDTVAHGASGNVNLQGTTLSLSDGARISASTYDLGAAGVVRLEFSAITLDGASSVQARTAGAGAGAGGAVDVYADTLSVRGGSSLGSSNRIDGVIGSGAAGSVSIHAGTLTLSGAGSEIASTTESSGAGGNINLQGTTLSLSDGARISASTYDLGAAGVVRLDFASITLDGASSVQARTAGAGAGGAVDVYADTLSVRGGSSLGSSNRIDDVIGSGAAGSVSIHAGTLTLSGAGSEIASTTESSGAGGNINLQGTTLSLSDGARISASTYDLGAAGVVRLDFASITLDGASSVQARTAGAGAGGAVDVYADTLSVRGG</sequence>
<dbReference type="Pfam" id="PF05860">
    <property type="entry name" value="TPS"/>
    <property type="match status" value="1"/>
</dbReference>
<feature type="compositionally biased region" description="Polar residues" evidence="1">
    <location>
        <begin position="1"/>
        <end position="10"/>
    </location>
</feature>
<dbReference type="Proteomes" id="UP000246569">
    <property type="component" value="Unassembled WGS sequence"/>
</dbReference>
<evidence type="ECO:0000313" key="4">
    <source>
        <dbReference type="Proteomes" id="UP000246569"/>
    </source>
</evidence>
<comment type="caution">
    <text evidence="3">The sequence shown here is derived from an EMBL/GenBank/DDBJ whole genome shotgun (WGS) entry which is preliminary data.</text>
</comment>
<keyword evidence="4" id="KW-1185">Reference proteome</keyword>
<reference evidence="3 4" key="1">
    <citation type="submission" date="2018-05" db="EMBL/GenBank/DDBJ databases">
        <title>Genomic Encyclopedia of Type Strains, Phase IV (KMG-IV): sequencing the most valuable type-strain genomes for metagenomic binning, comparative biology and taxonomic classification.</title>
        <authorList>
            <person name="Goeker M."/>
        </authorList>
    </citation>
    <scope>NUCLEOTIDE SEQUENCE [LARGE SCALE GENOMIC DNA]</scope>
    <source>
        <strain evidence="3 4">DSM 23606</strain>
    </source>
</reference>
<protein>
    <submittedName>
        <fullName evidence="3">Filamentous hemagglutinin family protein</fullName>
    </submittedName>
</protein>
<dbReference type="SUPFAM" id="SSF51126">
    <property type="entry name" value="Pectin lyase-like"/>
    <property type="match status" value="2"/>
</dbReference>
<dbReference type="OrthoDB" id="5563402at2"/>
<evidence type="ECO:0000313" key="3">
    <source>
        <dbReference type="EMBL" id="PWV64922.1"/>
    </source>
</evidence>
<evidence type="ECO:0000256" key="1">
    <source>
        <dbReference type="SAM" id="MobiDB-lite"/>
    </source>
</evidence>
<dbReference type="InterPro" id="IPR008638">
    <property type="entry name" value="FhaB/CdiA-like_TPS"/>
</dbReference>
<dbReference type="SMART" id="SM00912">
    <property type="entry name" value="Haemagg_act"/>
    <property type="match status" value="1"/>
</dbReference>
<name>A0A317N029_9GAMM</name>
<gene>
    <name evidence="3" type="ORF">C7443_102576</name>
</gene>
<dbReference type="InterPro" id="IPR011050">
    <property type="entry name" value="Pectin_lyase_fold/virulence"/>
</dbReference>
<feature type="region of interest" description="Disordered" evidence="1">
    <location>
        <begin position="1"/>
        <end position="23"/>
    </location>
</feature>